<dbReference type="GeneID" id="30149653"/>
<dbReference type="STRING" id="984486.A0A1E3QPF4"/>
<dbReference type="InterPro" id="IPR001063">
    <property type="entry name" value="Ribosomal_uL22"/>
</dbReference>
<dbReference type="GO" id="GO:0005762">
    <property type="term" value="C:mitochondrial large ribosomal subunit"/>
    <property type="evidence" value="ECO:0007669"/>
    <property type="project" value="EnsemblFungi"/>
</dbReference>
<dbReference type="OrthoDB" id="416470at2759"/>
<accession>A0A1E3QPF4</accession>
<dbReference type="PANTHER" id="PTHR13501">
    <property type="entry name" value="CHLOROPLAST 50S RIBOSOMAL PROTEIN L22-RELATED"/>
    <property type="match status" value="1"/>
</dbReference>
<dbReference type="PANTHER" id="PTHR13501:SF8">
    <property type="entry name" value="LARGE RIBOSOMAL SUBUNIT PROTEIN UL22M"/>
    <property type="match status" value="1"/>
</dbReference>
<dbReference type="EMBL" id="KV454432">
    <property type="protein sequence ID" value="ODQ79541.1"/>
    <property type="molecule type" value="Genomic_DNA"/>
</dbReference>
<dbReference type="SUPFAM" id="SSF54843">
    <property type="entry name" value="Ribosomal protein L22"/>
    <property type="match status" value="1"/>
</dbReference>
<gene>
    <name evidence="5" type="ORF">BABINDRAFT_37099</name>
</gene>
<organism evidence="5 6">
    <name type="scientific">Babjeviella inositovora NRRL Y-12698</name>
    <dbReference type="NCBI Taxonomy" id="984486"/>
    <lineage>
        <taxon>Eukaryota</taxon>
        <taxon>Fungi</taxon>
        <taxon>Dikarya</taxon>
        <taxon>Ascomycota</taxon>
        <taxon>Saccharomycotina</taxon>
        <taxon>Pichiomycetes</taxon>
        <taxon>Serinales incertae sedis</taxon>
        <taxon>Babjeviella</taxon>
    </lineage>
</organism>
<evidence type="ECO:0000256" key="2">
    <source>
        <dbReference type="ARBA" id="ARBA00022980"/>
    </source>
</evidence>
<keyword evidence="2 4" id="KW-0689">Ribosomal protein</keyword>
<reference evidence="6" key="1">
    <citation type="submission" date="2016-05" db="EMBL/GenBank/DDBJ databases">
        <title>Comparative genomics of biotechnologically important yeasts.</title>
        <authorList>
            <consortium name="DOE Joint Genome Institute"/>
            <person name="Riley R."/>
            <person name="Haridas S."/>
            <person name="Wolfe K.H."/>
            <person name="Lopes M.R."/>
            <person name="Hittinger C.T."/>
            <person name="Goker M."/>
            <person name="Salamov A."/>
            <person name="Wisecaver J."/>
            <person name="Long T.M."/>
            <person name="Aerts A.L."/>
            <person name="Barry K."/>
            <person name="Choi C."/>
            <person name="Clum A."/>
            <person name="Coughlan A.Y."/>
            <person name="Deshpande S."/>
            <person name="Douglass A.P."/>
            <person name="Hanson S.J."/>
            <person name="Klenk H.-P."/>
            <person name="Labutti K."/>
            <person name="Lapidus A."/>
            <person name="Lindquist E."/>
            <person name="Lipzen A."/>
            <person name="Meier-Kolthoff J.P."/>
            <person name="Ohm R.A."/>
            <person name="Otillar R.P."/>
            <person name="Pangilinan J."/>
            <person name="Peng Y."/>
            <person name="Rokas A."/>
            <person name="Rosa C.A."/>
            <person name="Scheuner C."/>
            <person name="Sibirny A.A."/>
            <person name="Slot J.C."/>
            <person name="Stielow J.B."/>
            <person name="Sun H."/>
            <person name="Kurtzman C.P."/>
            <person name="Blackwell M."/>
            <person name="Grigoriev I.V."/>
            <person name="Jeffries T.W."/>
        </authorList>
    </citation>
    <scope>NUCLEOTIDE SEQUENCE [LARGE SCALE GENOMIC DNA]</scope>
    <source>
        <strain evidence="6">NRRL Y-12698</strain>
    </source>
</reference>
<dbReference type="AlphaFoldDB" id="A0A1E3QPF4"/>
<evidence type="ECO:0000313" key="5">
    <source>
        <dbReference type="EMBL" id="ODQ79541.1"/>
    </source>
</evidence>
<dbReference type="InterPro" id="IPR036394">
    <property type="entry name" value="Ribosomal_uL22_sf"/>
</dbReference>
<evidence type="ECO:0000256" key="3">
    <source>
        <dbReference type="ARBA" id="ARBA00023274"/>
    </source>
</evidence>
<proteinExistence type="inferred from homology"/>
<keyword evidence="3 4" id="KW-0687">Ribonucleoprotein</keyword>
<sequence length="216" mass="25044">MHLDTAALEFKAPKVVINAETYLTPLKKQLYEENVRINGFFKNNQTVKLGGKSYKLKLTAEEINAVEPSIYLKSFRIKSTWKKTTLVNRMLGGLSLKDAITQCHFNTKRVSKPIGDLLETGITHAAKMNLNPDDCYVDQIWVGSDGSWQKRLDPKGRGRMGIIRHRYVHVRAILKTTQTTKRIVWENREKELRKRPWFGLDNSTKIRNKPSGWFKW</sequence>
<evidence type="ECO:0000313" key="6">
    <source>
        <dbReference type="Proteomes" id="UP000094336"/>
    </source>
</evidence>
<evidence type="ECO:0008006" key="7">
    <source>
        <dbReference type="Google" id="ProtNLM"/>
    </source>
</evidence>
<keyword evidence="6" id="KW-1185">Reference proteome</keyword>
<dbReference type="InterPro" id="IPR047867">
    <property type="entry name" value="Ribosomal_uL22_bac/org-type"/>
</dbReference>
<dbReference type="RefSeq" id="XP_018984869.1">
    <property type="nucleotide sequence ID" value="XM_019131800.1"/>
</dbReference>
<dbReference type="GO" id="GO:0006412">
    <property type="term" value="P:translation"/>
    <property type="evidence" value="ECO:0007669"/>
    <property type="project" value="InterPro"/>
</dbReference>
<name>A0A1E3QPF4_9ASCO</name>
<comment type="similarity">
    <text evidence="1 4">Belongs to the universal ribosomal protein uL22 family.</text>
</comment>
<dbReference type="Proteomes" id="UP000094336">
    <property type="component" value="Unassembled WGS sequence"/>
</dbReference>
<protein>
    <recommendedName>
        <fullName evidence="7">Ribosomal protein L22</fullName>
    </recommendedName>
</protein>
<evidence type="ECO:0000256" key="1">
    <source>
        <dbReference type="ARBA" id="ARBA00009451"/>
    </source>
</evidence>
<dbReference type="GO" id="GO:0003735">
    <property type="term" value="F:structural constituent of ribosome"/>
    <property type="evidence" value="ECO:0007669"/>
    <property type="project" value="EnsemblFungi"/>
</dbReference>
<evidence type="ECO:0000256" key="4">
    <source>
        <dbReference type="RuleBase" id="RU004005"/>
    </source>
</evidence>
<dbReference type="Pfam" id="PF00237">
    <property type="entry name" value="Ribosomal_L22"/>
    <property type="match status" value="1"/>
</dbReference>
<dbReference type="Gene3D" id="3.90.470.10">
    <property type="entry name" value="Ribosomal protein L22/L17"/>
    <property type="match status" value="1"/>
</dbReference>